<dbReference type="AlphaFoldDB" id="C4J8B3"/>
<reference evidence="1" key="1">
    <citation type="journal article" date="2009" name="PLoS Genet.">
        <title>Sequencing, mapping, and analysis of 27,455 maize full-length cDNAs.</title>
        <authorList>
            <person name="Soderlund C."/>
            <person name="Descour A."/>
            <person name="Kudrna D."/>
            <person name="Bomhoff M."/>
            <person name="Boyd L."/>
            <person name="Currie J."/>
            <person name="Angelova A."/>
            <person name="Collura K."/>
            <person name="Wissotski M."/>
            <person name="Ashley E."/>
            <person name="Morrow D."/>
            <person name="Fernandes J."/>
            <person name="Walbot V."/>
            <person name="Yu Y."/>
        </authorList>
    </citation>
    <scope>NUCLEOTIDE SEQUENCE</scope>
    <source>
        <strain evidence="1">B73</strain>
    </source>
</reference>
<organism evidence="1">
    <name type="scientific">Zea mays</name>
    <name type="common">Maize</name>
    <dbReference type="NCBI Taxonomy" id="4577"/>
    <lineage>
        <taxon>Eukaryota</taxon>
        <taxon>Viridiplantae</taxon>
        <taxon>Streptophyta</taxon>
        <taxon>Embryophyta</taxon>
        <taxon>Tracheophyta</taxon>
        <taxon>Spermatophyta</taxon>
        <taxon>Magnoliopsida</taxon>
        <taxon>Liliopsida</taxon>
        <taxon>Poales</taxon>
        <taxon>Poaceae</taxon>
        <taxon>PACMAD clade</taxon>
        <taxon>Panicoideae</taxon>
        <taxon>Andropogonodae</taxon>
        <taxon>Andropogoneae</taxon>
        <taxon>Tripsacinae</taxon>
        <taxon>Zea</taxon>
    </lineage>
</organism>
<protein>
    <submittedName>
        <fullName evidence="1">Uncharacterized protein</fullName>
    </submittedName>
</protein>
<evidence type="ECO:0000313" key="1">
    <source>
        <dbReference type="EMBL" id="ACR37413.1"/>
    </source>
</evidence>
<proteinExistence type="evidence at transcript level"/>
<accession>C4J8B3</accession>
<sequence length="49" mass="5381">MLSIPMMSYSYVQLALLPLECYLRFGFLACVRACVLPAAEQPLSDDAGL</sequence>
<name>C4J8B3_MAIZE</name>
<reference evidence="1" key="2">
    <citation type="submission" date="2012-06" db="EMBL/GenBank/DDBJ databases">
        <authorList>
            <person name="Yu Y."/>
            <person name="Currie J."/>
            <person name="Lomeli R."/>
            <person name="Angelova A."/>
            <person name="Collura K."/>
            <person name="Wissotski M."/>
            <person name="Campos D."/>
            <person name="Kudrna D."/>
            <person name="Golser W."/>
            <person name="Ashely E."/>
            <person name="Descour A."/>
            <person name="Fernandes J."/>
            <person name="Soderlund C."/>
            <person name="Walbot V."/>
        </authorList>
    </citation>
    <scope>NUCLEOTIDE SEQUENCE</scope>
    <source>
        <strain evidence="1">B73</strain>
    </source>
</reference>
<dbReference type="EMBL" id="BT087060">
    <property type="protein sequence ID" value="ACR37413.1"/>
    <property type="molecule type" value="mRNA"/>
</dbReference>